<dbReference type="PANTHER" id="PTHR21052">
    <property type="entry name" value="SPERMATOGENESIS ASSOCIATED 11-RELATED"/>
    <property type="match status" value="1"/>
</dbReference>
<dbReference type="InterPro" id="IPR037151">
    <property type="entry name" value="AlkB-like_sf"/>
</dbReference>
<name>A0A914BHK1_PATMI</name>
<dbReference type="OrthoDB" id="28127at2759"/>
<dbReference type="SUPFAM" id="SSF51197">
    <property type="entry name" value="Clavaminate synthase-like"/>
    <property type="match status" value="1"/>
</dbReference>
<comment type="cofactor">
    <cofactor evidence="1">
        <name>Fe(2+)</name>
        <dbReference type="ChEBI" id="CHEBI:29033"/>
    </cofactor>
</comment>
<keyword evidence="3" id="KW-1185">Reference proteome</keyword>
<dbReference type="Gene3D" id="2.60.120.590">
    <property type="entry name" value="Alpha-ketoglutarate-dependent dioxygenase AlkB-like"/>
    <property type="match status" value="1"/>
</dbReference>
<evidence type="ECO:0000313" key="2">
    <source>
        <dbReference type="EnsemblMetazoa" id="XP_038075753.1"/>
    </source>
</evidence>
<dbReference type="GO" id="GO:0005759">
    <property type="term" value="C:mitochondrial matrix"/>
    <property type="evidence" value="ECO:0007669"/>
    <property type="project" value="TreeGrafter"/>
</dbReference>
<dbReference type="GeneID" id="119743425"/>
<dbReference type="RefSeq" id="XP_038075753.1">
    <property type="nucleotide sequence ID" value="XM_038219825.1"/>
</dbReference>
<dbReference type="PANTHER" id="PTHR21052:SF0">
    <property type="entry name" value="ALPHA-KETOGLUTARATE-DEPENDENT DIOXYGENASE ALKB HOMOLOG 7, MITOCHONDRIAL"/>
    <property type="match status" value="1"/>
</dbReference>
<dbReference type="GO" id="GO:0006974">
    <property type="term" value="P:DNA damage response"/>
    <property type="evidence" value="ECO:0007669"/>
    <property type="project" value="InterPro"/>
</dbReference>
<organism evidence="2 3">
    <name type="scientific">Patiria miniata</name>
    <name type="common">Bat star</name>
    <name type="synonym">Asterina miniata</name>
    <dbReference type="NCBI Taxonomy" id="46514"/>
    <lineage>
        <taxon>Eukaryota</taxon>
        <taxon>Metazoa</taxon>
        <taxon>Echinodermata</taxon>
        <taxon>Eleutherozoa</taxon>
        <taxon>Asterozoa</taxon>
        <taxon>Asteroidea</taxon>
        <taxon>Valvatacea</taxon>
        <taxon>Valvatida</taxon>
        <taxon>Asterinidae</taxon>
        <taxon>Patiria</taxon>
    </lineage>
</organism>
<proteinExistence type="predicted"/>
<reference evidence="2" key="1">
    <citation type="submission" date="2022-11" db="UniProtKB">
        <authorList>
            <consortium name="EnsemblMetazoa"/>
        </authorList>
    </citation>
    <scope>IDENTIFICATION</scope>
</reference>
<dbReference type="GO" id="GO:0006631">
    <property type="term" value="P:fatty acid metabolic process"/>
    <property type="evidence" value="ECO:0007669"/>
    <property type="project" value="TreeGrafter"/>
</dbReference>
<dbReference type="OMA" id="CACSTNE"/>
<dbReference type="EnsemblMetazoa" id="XM_038219825.1">
    <property type="protein sequence ID" value="XP_038075753.1"/>
    <property type="gene ID" value="LOC119743425"/>
</dbReference>
<evidence type="ECO:0008006" key="4">
    <source>
        <dbReference type="Google" id="ProtNLM"/>
    </source>
</evidence>
<accession>A0A914BHK1</accession>
<evidence type="ECO:0000313" key="3">
    <source>
        <dbReference type="Proteomes" id="UP000887568"/>
    </source>
</evidence>
<evidence type="ECO:0000256" key="1">
    <source>
        <dbReference type="ARBA" id="ARBA00001954"/>
    </source>
</evidence>
<sequence length="290" mass="33306">MGILPRITHVPSAVMSIRLLLQSTRRPTFEHAQWLSRRKRDIFRRYSSFSPLKASLIKNINIFSKSSKSRSLPLPLYKPEAGCGFADKTSILKAGQLSSVFESSDAETADIVLQNFELHENLVSEEEENSLLEEVEDYLEDLDYEYDHWDNAIHGYRETEKSQWSVKSQAVLRRIRQVAFSSGEQQLSLVHVLDLAQDGYIKPHVDSVKFCGSTITGVSLLSTAIMRLAKQNNPEHWVNVVLKPRSLYVIRDVVRYQFTHEILKDSESSFRGQRLPRARRISIICRNEPS</sequence>
<protein>
    <recommendedName>
        <fullName evidence="4">Alpha-ketoglutarate-dependent dioxygenase alkB homolog 7, mitochondrial</fullName>
    </recommendedName>
</protein>
<dbReference type="AlphaFoldDB" id="A0A914BHK1"/>
<dbReference type="InterPro" id="IPR032870">
    <property type="entry name" value="ALKBH7-like"/>
</dbReference>
<dbReference type="Proteomes" id="UP000887568">
    <property type="component" value="Unplaced"/>
</dbReference>